<dbReference type="AlphaFoldDB" id="A0A554SFM7"/>
<evidence type="ECO:0000313" key="5">
    <source>
        <dbReference type="Proteomes" id="UP000316988"/>
    </source>
</evidence>
<feature type="domain" description="N-acetyltransferase" evidence="3">
    <location>
        <begin position="1"/>
        <end position="140"/>
    </location>
</feature>
<dbReference type="InterPro" id="IPR000182">
    <property type="entry name" value="GNAT_dom"/>
</dbReference>
<dbReference type="SUPFAM" id="SSF55729">
    <property type="entry name" value="Acyl-CoA N-acyltransferases (Nat)"/>
    <property type="match status" value="1"/>
</dbReference>
<reference evidence="4 5" key="1">
    <citation type="submission" date="2019-07" db="EMBL/GenBank/DDBJ databases">
        <authorList>
            <person name="Zhao L.H."/>
        </authorList>
    </citation>
    <scope>NUCLEOTIDE SEQUENCE [LARGE SCALE GENOMIC DNA]</scope>
    <source>
        <strain evidence="4 5">Co35</strain>
    </source>
</reference>
<keyword evidence="2" id="KW-0012">Acyltransferase</keyword>
<proteinExistence type="predicted"/>
<dbReference type="Proteomes" id="UP000316988">
    <property type="component" value="Unassembled WGS sequence"/>
</dbReference>
<name>A0A554SFM7_9ACTN</name>
<accession>A0A554SFM7</accession>
<organism evidence="4 5">
    <name type="scientific">Aeromicrobium piscarium</name>
    <dbReference type="NCBI Taxonomy" id="2590901"/>
    <lineage>
        <taxon>Bacteria</taxon>
        <taxon>Bacillati</taxon>
        <taxon>Actinomycetota</taxon>
        <taxon>Actinomycetes</taxon>
        <taxon>Propionibacteriales</taxon>
        <taxon>Nocardioidaceae</taxon>
        <taxon>Aeromicrobium</taxon>
    </lineage>
</organism>
<dbReference type="PANTHER" id="PTHR43877:SF2">
    <property type="entry name" value="AMINOALKYLPHOSPHONATE N-ACETYLTRANSFERASE-RELATED"/>
    <property type="match status" value="1"/>
</dbReference>
<evidence type="ECO:0000256" key="2">
    <source>
        <dbReference type="ARBA" id="ARBA00023315"/>
    </source>
</evidence>
<evidence type="ECO:0000256" key="1">
    <source>
        <dbReference type="ARBA" id="ARBA00022679"/>
    </source>
</evidence>
<keyword evidence="1 4" id="KW-0808">Transferase</keyword>
<dbReference type="GO" id="GO:0016747">
    <property type="term" value="F:acyltransferase activity, transferring groups other than amino-acyl groups"/>
    <property type="evidence" value="ECO:0007669"/>
    <property type="project" value="InterPro"/>
</dbReference>
<comment type="caution">
    <text evidence="4">The sequence shown here is derived from an EMBL/GenBank/DDBJ whole genome shotgun (WGS) entry which is preliminary data.</text>
</comment>
<gene>
    <name evidence="4" type="ORF">FNM00_05475</name>
</gene>
<dbReference type="InterPro" id="IPR016181">
    <property type="entry name" value="Acyl_CoA_acyltransferase"/>
</dbReference>
<keyword evidence="5" id="KW-1185">Reference proteome</keyword>
<evidence type="ECO:0000259" key="3">
    <source>
        <dbReference type="PROSITE" id="PS51186"/>
    </source>
</evidence>
<dbReference type="PROSITE" id="PS51186">
    <property type="entry name" value="GNAT"/>
    <property type="match status" value="1"/>
</dbReference>
<evidence type="ECO:0000313" key="4">
    <source>
        <dbReference type="EMBL" id="TSD65157.1"/>
    </source>
</evidence>
<dbReference type="InterPro" id="IPR050832">
    <property type="entry name" value="Bact_Acetyltransf"/>
</dbReference>
<dbReference type="PANTHER" id="PTHR43877">
    <property type="entry name" value="AMINOALKYLPHOSPHONATE N-ACETYLTRANSFERASE-RELATED-RELATED"/>
    <property type="match status" value="1"/>
</dbReference>
<protein>
    <submittedName>
        <fullName evidence="4">GNAT family N-acetyltransferase</fullName>
    </submittedName>
</protein>
<dbReference type="EMBL" id="VLNT01000003">
    <property type="protein sequence ID" value="TSD65157.1"/>
    <property type="molecule type" value="Genomic_DNA"/>
</dbReference>
<dbReference type="RefSeq" id="WP_143912234.1">
    <property type="nucleotide sequence ID" value="NZ_VLNT01000003.1"/>
</dbReference>
<dbReference type="OrthoDB" id="70840at2"/>
<sequence>MTAEVQEEYRRRYGGPDGDASPIDPAQFLLPRGMFLAGYVDGAVAAMGGWRRGGPAGPSDAEIKRMYVRPALRGRGYSRVVLTELERTAAAAGITRLVLETGLEQPEAIALYRSCGYQSVEPFGFYAGYDDSVHLAKRLESAQSASVTP</sequence>
<dbReference type="CDD" id="cd04301">
    <property type="entry name" value="NAT_SF"/>
    <property type="match status" value="1"/>
</dbReference>
<dbReference type="Pfam" id="PF00583">
    <property type="entry name" value="Acetyltransf_1"/>
    <property type="match status" value="1"/>
</dbReference>
<dbReference type="Gene3D" id="3.40.630.30">
    <property type="match status" value="1"/>
</dbReference>